<evidence type="ECO:0000313" key="3">
    <source>
        <dbReference type="RefSeq" id="XP_033455282.1"/>
    </source>
</evidence>
<accession>A0A6J3LQU8</accession>
<dbReference type="InterPro" id="IPR004875">
    <property type="entry name" value="DDE_SF_endonuclease_dom"/>
</dbReference>
<proteinExistence type="predicted"/>
<feature type="non-terminal residue" evidence="3">
    <location>
        <position position="1"/>
    </location>
</feature>
<dbReference type="OrthoDB" id="4357141at2759"/>
<gene>
    <name evidence="3" type="ORF">K489DRAFT_297147</name>
</gene>
<dbReference type="GO" id="GO:0003676">
    <property type="term" value="F:nucleic acid binding"/>
    <property type="evidence" value="ECO:0007669"/>
    <property type="project" value="InterPro"/>
</dbReference>
<feature type="non-terminal residue" evidence="3">
    <location>
        <position position="69"/>
    </location>
</feature>
<feature type="domain" description="DDE-1" evidence="1">
    <location>
        <begin position="1"/>
        <end position="68"/>
    </location>
</feature>
<reference evidence="3" key="3">
    <citation type="submission" date="2025-08" db="UniProtKB">
        <authorList>
            <consortium name="RefSeq"/>
        </authorList>
    </citation>
    <scope>IDENTIFICATION</scope>
    <source>
        <strain evidence="3">CBS 342.82</strain>
    </source>
</reference>
<dbReference type="GeneID" id="54358131"/>
<protein>
    <recommendedName>
        <fullName evidence="1">DDE-1 domain-containing protein</fullName>
    </recommendedName>
</protein>
<dbReference type="AlphaFoldDB" id="A0A6J3LQU8"/>
<organism evidence="3">
    <name type="scientific">Dissoconium aciculare CBS 342.82</name>
    <dbReference type="NCBI Taxonomy" id="1314786"/>
    <lineage>
        <taxon>Eukaryota</taxon>
        <taxon>Fungi</taxon>
        <taxon>Dikarya</taxon>
        <taxon>Ascomycota</taxon>
        <taxon>Pezizomycotina</taxon>
        <taxon>Dothideomycetes</taxon>
        <taxon>Dothideomycetidae</taxon>
        <taxon>Mycosphaerellales</taxon>
        <taxon>Dissoconiaceae</taxon>
        <taxon>Dissoconium</taxon>
    </lineage>
</organism>
<reference evidence="3" key="2">
    <citation type="submission" date="2020-04" db="EMBL/GenBank/DDBJ databases">
        <authorList>
            <consortium name="NCBI Genome Project"/>
        </authorList>
    </citation>
    <scope>NUCLEOTIDE SEQUENCE</scope>
    <source>
        <strain evidence="3">CBS 342.82</strain>
    </source>
</reference>
<dbReference type="Proteomes" id="UP000504637">
    <property type="component" value="Unplaced"/>
</dbReference>
<keyword evidence="2" id="KW-1185">Reference proteome</keyword>
<evidence type="ECO:0000313" key="2">
    <source>
        <dbReference type="Proteomes" id="UP000504637"/>
    </source>
</evidence>
<dbReference type="Pfam" id="PF03184">
    <property type="entry name" value="DDE_1"/>
    <property type="match status" value="1"/>
</dbReference>
<evidence type="ECO:0000259" key="1">
    <source>
        <dbReference type="Pfam" id="PF03184"/>
    </source>
</evidence>
<dbReference type="RefSeq" id="XP_033455282.1">
    <property type="nucleotide sequence ID" value="XM_033600331.1"/>
</dbReference>
<sequence length="69" mass="7667">VFDPQTRARIQGRPRVLISGGVSTHESLKVPTYCFQNNTILCRSLTHTSHKVQPCDVGLFGPLKTACRE</sequence>
<reference evidence="3" key="1">
    <citation type="submission" date="2020-01" db="EMBL/GenBank/DDBJ databases">
        <authorList>
            <consortium name="DOE Joint Genome Institute"/>
            <person name="Haridas S."/>
            <person name="Albert R."/>
            <person name="Binder M."/>
            <person name="Bloem J."/>
            <person name="Labutti K."/>
            <person name="Salamov A."/>
            <person name="Andreopoulos B."/>
            <person name="Baker S.E."/>
            <person name="Barry K."/>
            <person name="Bills G."/>
            <person name="Bluhm B.H."/>
            <person name="Cannon C."/>
            <person name="Castanera R."/>
            <person name="Culley D.E."/>
            <person name="Daum C."/>
            <person name="Ezra D."/>
            <person name="Gonzalez J.B."/>
            <person name="Henrissat B."/>
            <person name="Kuo A."/>
            <person name="Liang C."/>
            <person name="Lipzen A."/>
            <person name="Lutzoni F."/>
            <person name="Magnuson J."/>
            <person name="Mondo S."/>
            <person name="Nolan M."/>
            <person name="Ohm R."/>
            <person name="Pangilinan J."/>
            <person name="Park H.-J."/>
            <person name="Ramirez L."/>
            <person name="Alfaro M."/>
            <person name="Sun H."/>
            <person name="Tritt A."/>
            <person name="Yoshinaga Y."/>
            <person name="Zwiers L.-H."/>
            <person name="Turgeon B.G."/>
            <person name="Goodwin S.B."/>
            <person name="Spatafora J.W."/>
            <person name="Crous P.W."/>
            <person name="Grigoriev I.V."/>
        </authorList>
    </citation>
    <scope>NUCLEOTIDE SEQUENCE</scope>
    <source>
        <strain evidence="3">CBS 342.82</strain>
    </source>
</reference>
<name>A0A6J3LQU8_9PEZI</name>